<dbReference type="InterPro" id="IPR016024">
    <property type="entry name" value="ARM-type_fold"/>
</dbReference>
<accession>K1WYA6</accession>
<dbReference type="InterPro" id="IPR056843">
    <property type="entry name" value="THADA-like_TPR"/>
</dbReference>
<feature type="region of interest" description="Disordered" evidence="3">
    <location>
        <begin position="1769"/>
        <end position="1824"/>
    </location>
</feature>
<dbReference type="Pfam" id="PF26523">
    <property type="entry name" value="Trm732_C"/>
    <property type="match status" value="1"/>
</dbReference>
<gene>
    <name evidence="8" type="ORF">MBM_04428</name>
</gene>
<evidence type="ECO:0000313" key="9">
    <source>
        <dbReference type="Proteomes" id="UP000006753"/>
    </source>
</evidence>
<dbReference type="InterPro" id="IPR051954">
    <property type="entry name" value="tRNA_methyltransferase_THADA"/>
</dbReference>
<dbReference type="STRING" id="1072389.K1WYA6"/>
<dbReference type="InParanoid" id="K1WYA6"/>
<feature type="domain" description="tRNA (32-2'-O)-methyltransferase regulator THADA-like TPR repeats region" evidence="6">
    <location>
        <begin position="260"/>
        <end position="559"/>
    </location>
</feature>
<keyword evidence="4" id="KW-1133">Transmembrane helix</keyword>
<dbReference type="GO" id="GO:0030488">
    <property type="term" value="P:tRNA methylation"/>
    <property type="evidence" value="ECO:0007669"/>
    <property type="project" value="TreeGrafter"/>
</dbReference>
<dbReference type="eggNOG" id="KOG1810">
    <property type="taxonomic scope" value="Eukaryota"/>
</dbReference>
<dbReference type="InterPro" id="IPR011989">
    <property type="entry name" value="ARM-like"/>
</dbReference>
<dbReference type="PANTHER" id="PTHR14387:SF0">
    <property type="entry name" value="DUF2428 DOMAIN-CONTAINING PROTEIN"/>
    <property type="match status" value="1"/>
</dbReference>
<dbReference type="Pfam" id="PF25151">
    <property type="entry name" value="TPR_Trm732_C"/>
    <property type="match status" value="1"/>
</dbReference>
<dbReference type="Gene3D" id="1.25.10.10">
    <property type="entry name" value="Leucine-rich Repeat Variant"/>
    <property type="match status" value="1"/>
</dbReference>
<dbReference type="KEGG" id="mbe:MBM_04428"/>
<comment type="similarity">
    <text evidence="1">Belongs to the THADA family.</text>
</comment>
<evidence type="ECO:0000259" key="6">
    <source>
        <dbReference type="Pfam" id="PF25150"/>
    </source>
</evidence>
<feature type="region of interest" description="Disordered" evidence="3">
    <location>
        <begin position="1"/>
        <end position="22"/>
    </location>
</feature>
<evidence type="ECO:0000256" key="2">
    <source>
        <dbReference type="ARBA" id="ARBA00022694"/>
    </source>
</evidence>
<dbReference type="Pfam" id="PF25150">
    <property type="entry name" value="TPR_Trm732"/>
    <property type="match status" value="1"/>
</dbReference>
<dbReference type="Proteomes" id="UP000006753">
    <property type="component" value="Unassembled WGS sequence"/>
</dbReference>
<dbReference type="EMBL" id="JH921436">
    <property type="protein sequence ID" value="EKD17567.1"/>
    <property type="molecule type" value="Genomic_DNA"/>
</dbReference>
<evidence type="ECO:0000313" key="8">
    <source>
        <dbReference type="EMBL" id="EKD17567.1"/>
    </source>
</evidence>
<dbReference type="GO" id="GO:0005829">
    <property type="term" value="C:cytosol"/>
    <property type="evidence" value="ECO:0007669"/>
    <property type="project" value="TreeGrafter"/>
</dbReference>
<reference evidence="8 9" key="1">
    <citation type="journal article" date="2012" name="BMC Genomics">
        <title>Sequencing the genome of Marssonina brunnea reveals fungus-poplar co-evolution.</title>
        <authorList>
            <person name="Zhu S."/>
            <person name="Cao Y.-Z."/>
            <person name="Jiang C."/>
            <person name="Tan B.-Y."/>
            <person name="Wang Z."/>
            <person name="Feng S."/>
            <person name="Zhang L."/>
            <person name="Su X.-H."/>
            <person name="Brejova B."/>
            <person name="Vinar T."/>
            <person name="Xu M."/>
            <person name="Wang M.-X."/>
            <person name="Zhang S.-G."/>
            <person name="Huang M.-R."/>
            <person name="Wu R."/>
            <person name="Zhou Y."/>
        </authorList>
    </citation>
    <scope>NUCLEOTIDE SEQUENCE [LARGE SCALE GENOMIC DNA]</scope>
    <source>
        <strain evidence="8 9">MB_m1</strain>
    </source>
</reference>
<keyword evidence="4" id="KW-0812">Transmembrane</keyword>
<feature type="domain" description="tRNA (32-2'-O)-methyltransferase regulator THADA-like C-terminal TPR repeats region" evidence="7">
    <location>
        <begin position="966"/>
        <end position="1103"/>
    </location>
</feature>
<dbReference type="Pfam" id="PF10350">
    <property type="entry name" value="DUF2428"/>
    <property type="match status" value="1"/>
</dbReference>
<feature type="compositionally biased region" description="Polar residues" evidence="3">
    <location>
        <begin position="1802"/>
        <end position="1815"/>
    </location>
</feature>
<evidence type="ECO:0000256" key="3">
    <source>
        <dbReference type="SAM" id="MobiDB-lite"/>
    </source>
</evidence>
<dbReference type="OrthoDB" id="73997at2759"/>
<evidence type="ECO:0000256" key="4">
    <source>
        <dbReference type="SAM" id="Phobius"/>
    </source>
</evidence>
<name>K1WYA6_MARBU</name>
<keyword evidence="4" id="KW-0472">Membrane</keyword>
<sequence length="1839" mass="204084">MTPMPDVDRGLPSSNLGPPSDDRQVVKWLESQPAETQSSLAKERLEAYLASAAQPRQISGNACIKLCYFIEQCVKSKSSPIREAILSEKPCLDLFHFYIEWNEKNQNRSMRQVIELISTMIAKNSSEKVTRSIKSQIIERNISIITHQAALPLVKPAFKSLECLMSKGTIKAKDLLDSYSQLVIGNTKNESQDVTMESKTNGFAASSVEEPMWDTFFSVMFDWMTSQDISPAAGKFLVTVFRDLRTVSIYADIATSNTASWQRWIREGLGKNPEALENVKNYLFTPLFKLDKVGSVAFLEDLNKQSTHRDIDSQDTNAHSLLQLSAMETGKKAGLVEEPDTIEFQKPSKKLSSPVVLKEESIGSLLTHESDTVRSLAFSVLVSALSTVKPFSSTALKILQTHMHILYSDTDAKFRNEIMSSTKHMIERLRGATSFLVKEVESISFLLNRKKNLPDILQEGRQRLAAVKGLLQSHESFITWYTQFLLLELIPTASYQRHITALKAISLLLRSGILKQDSPILPRKDSGDNTLWPYTLNFFARGSLRLLMDLLLDPFEDVRSAATSTLKLASSDSFEQAPSHETSEATIQSDGAHIQRTNHTFPTLVVNAEEKYRSFHLLENFIGRAEELSKQTGRADHADGVARSYELLYGLQTSSKSRMDVLCKLVQDLETKVGIAEGSLGQAVFNAPIHGTFAALTFVWESVDHLKHFPELANYDSDKQLGFLQQRMVDCCSRIWIAVKGILCNDSPEGHLPQDLEEGNDIDTKDVLSYSFRAVHESSNLMRTLANKTKLRLPSPDASPLLPAELFHQIGQLSFDQLSNLRHRGAFSTVTLTFATCCQLAVHRSLPPSTSMLLLEWYQGALDCISTQVSTTRRSAGIPALVTGILSAQAKSPSLVEVMEELITLASAPVENLELDDTQLPQVHALNCLKDMVRYPNIRLQVESYVARLFWLALNSLQSKNYPIQNCGLILFRSLADSIFGTSPSKQDIEDGWDGKSVKISYDRYPSLPEMIVKLLKIGTGDTVLPALDFLRRAGPPSTMKSEIQELVSGFLGHKAWQIRETAAHTLCALTMSNSLVETIKGLFSDARQTTNGRHGTLLAVKVILERRLPMAGSHSPYFLSQIAPILYEQWTVDNKLYRSPIIGTVYFEVSNSIHLFCLRIPAQDANLAQLKQAARVLQGLGWRQNEGNSTLDVGEYASLSTAISRNNVCISALNDTPESLHWINDLSLGSSSDAVIGALRCIPEAFKLGNQDGLLECLVDIYRKVIRQSSSVEVQKAALESLCGLLEDRVKAPYTGVMGAITAALSLKPSVEMIISSPAISSMWTILSGWMTAFEIMRRRSARAEGIDEIINTTPELMSWSQVWIFLGKDNQDFDTRFAAAYAVSTFYTHLYHFCKYQGSGIPSADSLFPSMFALYNVLEDDDSDVRCLGAKAVSVMLGKSMVPQAATNALTEHMLTQHGKGFASYVVCRMTGTSIDQLGNGLGGVKLEAAATQLEAASQGDNKLFTEEKQNLWADEVQDATIWCDIFRRFPLETFGNNEANAFSNALVQNLLTWVADSVNLLKKSAQMDGAIGWTSKPEVFAVLFRTIKCTNTILDYLDDNVLAKEDDIHSNAEKSGTIPPEALAETIENLEKFTKIAVDSKLHPVLLQTLLERKSLDPKIIRATNITLVNELIPVKSPKSPSTSKHTTAIMDNYVTIVIIFLILLLLTLVFVFLNKFMVLHFASYMYGNPNSHRFHSKESAGELTHPRANNQEAYVFAEARRAERASNRAANRSARRANTDEEAARPANTEAAQPANIEATQPTNVETTQPANVKATKLRPQIHVRDLGSTVSNVS</sequence>
<evidence type="ECO:0000259" key="5">
    <source>
        <dbReference type="Pfam" id="PF10350"/>
    </source>
</evidence>
<dbReference type="SUPFAM" id="SSF48371">
    <property type="entry name" value="ARM repeat"/>
    <property type="match status" value="1"/>
</dbReference>
<proteinExistence type="inferred from homology"/>
<organism evidence="8 9">
    <name type="scientific">Marssonina brunnea f. sp. multigermtubi (strain MB_m1)</name>
    <name type="common">Marssonina leaf spot fungus</name>
    <dbReference type="NCBI Taxonomy" id="1072389"/>
    <lineage>
        <taxon>Eukaryota</taxon>
        <taxon>Fungi</taxon>
        <taxon>Dikarya</taxon>
        <taxon>Ascomycota</taxon>
        <taxon>Pezizomycotina</taxon>
        <taxon>Leotiomycetes</taxon>
        <taxon>Helotiales</taxon>
        <taxon>Drepanopezizaceae</taxon>
        <taxon>Drepanopeziza</taxon>
    </lineage>
</organism>
<dbReference type="InterPro" id="IPR056842">
    <property type="entry name" value="THADA-like_TPR_C"/>
</dbReference>
<dbReference type="OMA" id="LIMDPFD"/>
<protein>
    <submittedName>
        <fullName evidence="8">HEAT repeat protein</fullName>
    </submittedName>
</protein>
<dbReference type="InterPro" id="IPR019442">
    <property type="entry name" value="THADA/TRM732_DUF2428"/>
</dbReference>
<keyword evidence="2" id="KW-0819">tRNA processing</keyword>
<feature type="domain" description="DUF2428" evidence="5">
    <location>
        <begin position="724"/>
        <end position="962"/>
    </location>
</feature>
<evidence type="ECO:0000256" key="1">
    <source>
        <dbReference type="ARBA" id="ARBA00010409"/>
    </source>
</evidence>
<feature type="transmembrane region" description="Helical" evidence="4">
    <location>
        <begin position="1697"/>
        <end position="1717"/>
    </location>
</feature>
<keyword evidence="9" id="KW-1185">Reference proteome</keyword>
<evidence type="ECO:0000259" key="7">
    <source>
        <dbReference type="Pfam" id="PF25151"/>
    </source>
</evidence>
<dbReference type="HOGENOM" id="CLU_001011_1_0_1"/>
<dbReference type="PANTHER" id="PTHR14387">
    <property type="entry name" value="THADA/DEATH RECEPTOR INTERACTING PROTEIN"/>
    <property type="match status" value="1"/>
</dbReference>